<dbReference type="Proteomes" id="UP000008311">
    <property type="component" value="Unassembled WGS sequence"/>
</dbReference>
<dbReference type="PANTHER" id="PTHR47982">
    <property type="entry name" value="PROLINE-RICH RECEPTOR-LIKE PROTEIN KINASE PERK4"/>
    <property type="match status" value="1"/>
</dbReference>
<dbReference type="SUPFAM" id="SSF56112">
    <property type="entry name" value="Protein kinase-like (PK-like)"/>
    <property type="match status" value="1"/>
</dbReference>
<evidence type="ECO:0000256" key="13">
    <source>
        <dbReference type="ARBA" id="ARBA00048679"/>
    </source>
</evidence>
<dbReference type="InterPro" id="IPR017441">
    <property type="entry name" value="Protein_kinase_ATP_BS"/>
</dbReference>
<keyword evidence="4" id="KW-0723">Serine/threonine-protein kinase</keyword>
<keyword evidence="7 14" id="KW-0547">Nucleotide-binding</keyword>
<evidence type="ECO:0000256" key="15">
    <source>
        <dbReference type="SAM" id="Phobius"/>
    </source>
</evidence>
<evidence type="ECO:0000256" key="16">
    <source>
        <dbReference type="SAM" id="SignalP"/>
    </source>
</evidence>
<dbReference type="InterPro" id="IPR011009">
    <property type="entry name" value="Kinase-like_dom_sf"/>
</dbReference>
<keyword evidence="19" id="KW-1185">Reference proteome</keyword>
<dbReference type="GO" id="GO:0005524">
    <property type="term" value="F:ATP binding"/>
    <property type="evidence" value="ECO:0007669"/>
    <property type="project" value="UniProtKB-UniRule"/>
</dbReference>
<evidence type="ECO:0000256" key="5">
    <source>
        <dbReference type="ARBA" id="ARBA00022679"/>
    </source>
</evidence>
<comment type="catalytic activity">
    <reaction evidence="13">
        <text>L-seryl-[protein] + ATP = O-phospho-L-seryl-[protein] + ADP + H(+)</text>
        <dbReference type="Rhea" id="RHEA:17989"/>
        <dbReference type="Rhea" id="RHEA-COMP:9863"/>
        <dbReference type="Rhea" id="RHEA-COMP:11604"/>
        <dbReference type="ChEBI" id="CHEBI:15378"/>
        <dbReference type="ChEBI" id="CHEBI:29999"/>
        <dbReference type="ChEBI" id="CHEBI:30616"/>
        <dbReference type="ChEBI" id="CHEBI:83421"/>
        <dbReference type="ChEBI" id="CHEBI:456216"/>
        <dbReference type="EC" id="2.7.11.1"/>
    </reaction>
</comment>
<evidence type="ECO:0000259" key="17">
    <source>
        <dbReference type="PROSITE" id="PS50011"/>
    </source>
</evidence>
<dbReference type="AlphaFoldDB" id="B9SWB4"/>
<evidence type="ECO:0000256" key="10">
    <source>
        <dbReference type="ARBA" id="ARBA00022989"/>
    </source>
</evidence>
<keyword evidence="16" id="KW-0732">Signal</keyword>
<feature type="binding site" evidence="14">
    <location>
        <position position="255"/>
    </location>
    <ligand>
        <name>ATP</name>
        <dbReference type="ChEBI" id="CHEBI:30616"/>
    </ligand>
</feature>
<accession>B9SWB4</accession>
<dbReference type="GO" id="GO:0004674">
    <property type="term" value="F:protein serine/threonine kinase activity"/>
    <property type="evidence" value="ECO:0007669"/>
    <property type="project" value="UniProtKB-KW"/>
</dbReference>
<sequence>MHLFWWQQLPLLILIQLLEPNSISYKLCVEALVASKSTICTPQHSTGRIGRYPCLRQWASANCNKLNDPGVVSLSPSRRHLLFLKSGFVKLSSSNFISSPIELQERLHKARNRRIAAEVGRDNGVPTLTPLQPANDKKSSKQKFAAIIAGAGAALLVIVIVALVYMCLMRIKKVLRHRSETASSMPSSPSDLARGNIFPYAAAQSPFNARDLRQLSIVEVEHATHNFSQSNIIGEGSFGFAYKGLLLDGSIVAIKRCLHKPVQDFVHEVKHIASVHHKHLVDLIGYCEDTHQKFLVYDYISNGNVGSYLYGLPIGKLDMRQRLSIALGAAKGLQYLHSMVPPLLHMHFRSSNVLLGDNIIAKVSDYGLLKLAMESHRAGTSSAIDYFLDPELSLSKNFSERSDVYSFGVFLLELISGHEARGRYMSISGHNLIQEVNKTSLECNLENFIDRTLGERTIQAAKPLMELALQCIDVSMKRPSMTRIVQEIEQIQGREIRYSQAEFDEEIGSVTLGSELFK</sequence>
<feature type="chain" id="PRO_5002891754" description="non-specific serine/threonine protein kinase" evidence="16">
    <location>
        <begin position="21"/>
        <end position="518"/>
    </location>
</feature>
<evidence type="ECO:0000256" key="3">
    <source>
        <dbReference type="ARBA" id="ARBA00022475"/>
    </source>
</evidence>
<dbReference type="PROSITE" id="PS50011">
    <property type="entry name" value="PROTEIN_KINASE_DOM"/>
    <property type="match status" value="1"/>
</dbReference>
<evidence type="ECO:0000256" key="11">
    <source>
        <dbReference type="ARBA" id="ARBA00023136"/>
    </source>
</evidence>
<dbReference type="GO" id="GO:0005886">
    <property type="term" value="C:plasma membrane"/>
    <property type="evidence" value="ECO:0000318"/>
    <property type="project" value="GO_Central"/>
</dbReference>
<keyword evidence="6 15" id="KW-0812">Transmembrane</keyword>
<keyword evidence="8 18" id="KW-0418">Kinase</keyword>
<evidence type="ECO:0000256" key="6">
    <source>
        <dbReference type="ARBA" id="ARBA00022692"/>
    </source>
</evidence>
<keyword evidence="5" id="KW-0808">Transferase</keyword>
<dbReference type="EMBL" id="EQ974195">
    <property type="protein sequence ID" value="EEF32090.1"/>
    <property type="molecule type" value="Genomic_DNA"/>
</dbReference>
<dbReference type="FunFam" id="3.30.200.20:FF:000415">
    <property type="entry name" value="receptor-like serine/threonine-protein kinase NCRK"/>
    <property type="match status" value="1"/>
</dbReference>
<evidence type="ECO:0000256" key="1">
    <source>
        <dbReference type="ARBA" id="ARBA00004162"/>
    </source>
</evidence>
<reference evidence="19" key="1">
    <citation type="journal article" date="2010" name="Nat. Biotechnol.">
        <title>Draft genome sequence of the oilseed species Ricinus communis.</title>
        <authorList>
            <person name="Chan A.P."/>
            <person name="Crabtree J."/>
            <person name="Zhao Q."/>
            <person name="Lorenzi H."/>
            <person name="Orvis J."/>
            <person name="Puiu D."/>
            <person name="Melake-Berhan A."/>
            <person name="Jones K.M."/>
            <person name="Redman J."/>
            <person name="Chen G."/>
            <person name="Cahoon E.B."/>
            <person name="Gedil M."/>
            <person name="Stanke M."/>
            <person name="Haas B.J."/>
            <person name="Wortman J.R."/>
            <person name="Fraser-Liggett C.M."/>
            <person name="Ravel J."/>
            <person name="Rabinowicz P.D."/>
        </authorList>
    </citation>
    <scope>NUCLEOTIDE SEQUENCE [LARGE SCALE GENOMIC DNA]</scope>
    <source>
        <strain evidence="19">cv. Hale</strain>
    </source>
</reference>
<comment type="catalytic activity">
    <reaction evidence="12">
        <text>L-threonyl-[protein] + ATP = O-phospho-L-threonyl-[protein] + ADP + H(+)</text>
        <dbReference type="Rhea" id="RHEA:46608"/>
        <dbReference type="Rhea" id="RHEA-COMP:11060"/>
        <dbReference type="Rhea" id="RHEA-COMP:11605"/>
        <dbReference type="ChEBI" id="CHEBI:15378"/>
        <dbReference type="ChEBI" id="CHEBI:30013"/>
        <dbReference type="ChEBI" id="CHEBI:30616"/>
        <dbReference type="ChEBI" id="CHEBI:61977"/>
        <dbReference type="ChEBI" id="CHEBI:456216"/>
        <dbReference type="EC" id="2.7.11.1"/>
    </reaction>
</comment>
<comment type="subcellular location">
    <subcellularLocation>
        <location evidence="1">Cell membrane</location>
        <topology evidence="1">Single-pass membrane protein</topology>
    </subcellularLocation>
</comment>
<evidence type="ECO:0000256" key="8">
    <source>
        <dbReference type="ARBA" id="ARBA00022777"/>
    </source>
</evidence>
<keyword evidence="9 14" id="KW-0067">ATP-binding</keyword>
<evidence type="ECO:0000313" key="19">
    <source>
        <dbReference type="Proteomes" id="UP000008311"/>
    </source>
</evidence>
<keyword evidence="11 15" id="KW-0472">Membrane</keyword>
<dbReference type="eggNOG" id="KOG1187">
    <property type="taxonomic scope" value="Eukaryota"/>
</dbReference>
<evidence type="ECO:0000256" key="14">
    <source>
        <dbReference type="PROSITE-ProRule" id="PRU10141"/>
    </source>
</evidence>
<dbReference type="EC" id="2.7.11.1" evidence="2"/>
<evidence type="ECO:0000256" key="7">
    <source>
        <dbReference type="ARBA" id="ARBA00022741"/>
    </source>
</evidence>
<dbReference type="Gene3D" id="3.30.200.20">
    <property type="entry name" value="Phosphorylase Kinase, domain 1"/>
    <property type="match status" value="1"/>
</dbReference>
<gene>
    <name evidence="18" type="ORF">RCOM_0154140</name>
</gene>
<evidence type="ECO:0000313" key="18">
    <source>
        <dbReference type="EMBL" id="EEF32090.1"/>
    </source>
</evidence>
<dbReference type="InterPro" id="IPR000719">
    <property type="entry name" value="Prot_kinase_dom"/>
</dbReference>
<dbReference type="InParanoid" id="B9SWB4"/>
<organism evidence="18 19">
    <name type="scientific">Ricinus communis</name>
    <name type="common">Castor bean</name>
    <dbReference type="NCBI Taxonomy" id="3988"/>
    <lineage>
        <taxon>Eukaryota</taxon>
        <taxon>Viridiplantae</taxon>
        <taxon>Streptophyta</taxon>
        <taxon>Embryophyta</taxon>
        <taxon>Tracheophyta</taxon>
        <taxon>Spermatophyta</taxon>
        <taxon>Magnoliopsida</taxon>
        <taxon>eudicotyledons</taxon>
        <taxon>Gunneridae</taxon>
        <taxon>Pentapetalae</taxon>
        <taxon>rosids</taxon>
        <taxon>fabids</taxon>
        <taxon>Malpighiales</taxon>
        <taxon>Euphorbiaceae</taxon>
        <taxon>Acalyphoideae</taxon>
        <taxon>Acalypheae</taxon>
        <taxon>Ricinus</taxon>
    </lineage>
</organism>
<dbReference type="Gene3D" id="1.10.510.10">
    <property type="entry name" value="Transferase(Phosphotransferase) domain 1"/>
    <property type="match status" value="1"/>
</dbReference>
<dbReference type="InterPro" id="IPR047117">
    <property type="entry name" value="PERK1-13-like"/>
</dbReference>
<evidence type="ECO:0000256" key="2">
    <source>
        <dbReference type="ARBA" id="ARBA00012513"/>
    </source>
</evidence>
<feature type="transmembrane region" description="Helical" evidence="15">
    <location>
        <begin position="144"/>
        <end position="168"/>
    </location>
</feature>
<dbReference type="Pfam" id="PF07714">
    <property type="entry name" value="PK_Tyr_Ser-Thr"/>
    <property type="match status" value="1"/>
</dbReference>
<evidence type="ECO:0000256" key="9">
    <source>
        <dbReference type="ARBA" id="ARBA00022840"/>
    </source>
</evidence>
<evidence type="ECO:0000256" key="12">
    <source>
        <dbReference type="ARBA" id="ARBA00047899"/>
    </source>
</evidence>
<dbReference type="PROSITE" id="PS00107">
    <property type="entry name" value="PROTEIN_KINASE_ATP"/>
    <property type="match status" value="1"/>
</dbReference>
<keyword evidence="10 15" id="KW-1133">Transmembrane helix</keyword>
<evidence type="ECO:0000256" key="4">
    <source>
        <dbReference type="ARBA" id="ARBA00022527"/>
    </source>
</evidence>
<keyword evidence="3" id="KW-1003">Cell membrane</keyword>
<protein>
    <recommendedName>
        <fullName evidence="2">non-specific serine/threonine protein kinase</fullName>
        <ecNumber evidence="2">2.7.11.1</ecNumber>
    </recommendedName>
</protein>
<name>B9SWB4_RICCO</name>
<proteinExistence type="predicted"/>
<dbReference type="InterPro" id="IPR001245">
    <property type="entry name" value="Ser-Thr/Tyr_kinase_cat_dom"/>
</dbReference>
<feature type="signal peptide" evidence="16">
    <location>
        <begin position="1"/>
        <end position="20"/>
    </location>
</feature>
<feature type="domain" description="Protein kinase" evidence="17">
    <location>
        <begin position="227"/>
        <end position="491"/>
    </location>
</feature>
<dbReference type="PANTHER" id="PTHR47982:SF9">
    <property type="entry name" value="NON-SPECIFIC SERINE_THREONINE PROTEIN KINASE"/>
    <property type="match status" value="1"/>
</dbReference>